<gene>
    <name evidence="3" type="ORF">SAMD00023353_3800390</name>
</gene>
<feature type="compositionally biased region" description="Polar residues" evidence="1">
    <location>
        <begin position="707"/>
        <end position="720"/>
    </location>
</feature>
<feature type="compositionally biased region" description="Polar residues" evidence="1">
    <location>
        <begin position="653"/>
        <end position="663"/>
    </location>
</feature>
<evidence type="ECO:0000313" key="3">
    <source>
        <dbReference type="EMBL" id="GAP89521.1"/>
    </source>
</evidence>
<feature type="compositionally biased region" description="Basic and acidic residues" evidence="1">
    <location>
        <begin position="416"/>
        <end position="427"/>
    </location>
</feature>
<name>A0A1W2TMG3_ROSNE</name>
<feature type="compositionally biased region" description="Acidic residues" evidence="1">
    <location>
        <begin position="428"/>
        <end position="444"/>
    </location>
</feature>
<feature type="compositionally biased region" description="Acidic residues" evidence="1">
    <location>
        <begin position="400"/>
        <end position="415"/>
    </location>
</feature>
<feature type="region of interest" description="Disordered" evidence="1">
    <location>
        <begin position="162"/>
        <end position="187"/>
    </location>
</feature>
<evidence type="ECO:0000256" key="1">
    <source>
        <dbReference type="SAM" id="MobiDB-lite"/>
    </source>
</evidence>
<feature type="region of interest" description="Disordered" evidence="1">
    <location>
        <begin position="539"/>
        <end position="574"/>
    </location>
</feature>
<feature type="region of interest" description="Disordered" evidence="1">
    <location>
        <begin position="359"/>
        <end position="467"/>
    </location>
</feature>
<feature type="region of interest" description="Disordered" evidence="1">
    <location>
        <begin position="704"/>
        <end position="725"/>
    </location>
</feature>
<feature type="region of interest" description="Disordered" evidence="1">
    <location>
        <begin position="653"/>
        <end position="689"/>
    </location>
</feature>
<dbReference type="STRING" id="77044.A0A1W2TMG3"/>
<dbReference type="Gene3D" id="2.60.200.20">
    <property type="match status" value="1"/>
</dbReference>
<protein>
    <submittedName>
        <fullName evidence="3">Putative fha domain protein</fullName>
    </submittedName>
</protein>
<evidence type="ECO:0000259" key="2">
    <source>
        <dbReference type="PROSITE" id="PS50006"/>
    </source>
</evidence>
<feature type="compositionally biased region" description="Acidic residues" evidence="1">
    <location>
        <begin position="171"/>
        <end position="187"/>
    </location>
</feature>
<proteinExistence type="predicted"/>
<reference evidence="3" key="1">
    <citation type="submission" date="2016-03" db="EMBL/GenBank/DDBJ databases">
        <title>Draft genome sequence of Rosellinia necatrix.</title>
        <authorList>
            <person name="Kanematsu S."/>
        </authorList>
    </citation>
    <scope>NUCLEOTIDE SEQUENCE [LARGE SCALE GENOMIC DNA]</scope>
    <source>
        <strain evidence="3">W97</strain>
    </source>
</reference>
<dbReference type="EMBL" id="DF977483">
    <property type="protein sequence ID" value="GAP89521.1"/>
    <property type="molecule type" value="Genomic_DNA"/>
</dbReference>
<feature type="domain" description="FHA" evidence="2">
    <location>
        <begin position="46"/>
        <end position="103"/>
    </location>
</feature>
<dbReference type="AlphaFoldDB" id="A0A1W2TMG3"/>
<dbReference type="OMA" id="HGTYKND"/>
<dbReference type="Proteomes" id="UP000054516">
    <property type="component" value="Unassembled WGS sequence"/>
</dbReference>
<organism evidence="3">
    <name type="scientific">Rosellinia necatrix</name>
    <name type="common">White root-rot fungus</name>
    <dbReference type="NCBI Taxonomy" id="77044"/>
    <lineage>
        <taxon>Eukaryota</taxon>
        <taxon>Fungi</taxon>
        <taxon>Dikarya</taxon>
        <taxon>Ascomycota</taxon>
        <taxon>Pezizomycotina</taxon>
        <taxon>Sordariomycetes</taxon>
        <taxon>Xylariomycetidae</taxon>
        <taxon>Xylariales</taxon>
        <taxon>Xylariaceae</taxon>
        <taxon>Rosellinia</taxon>
    </lineage>
</organism>
<keyword evidence="4" id="KW-1185">Reference proteome</keyword>
<evidence type="ECO:0000313" key="4">
    <source>
        <dbReference type="Proteomes" id="UP000054516"/>
    </source>
</evidence>
<sequence>MAAATKSPVEAAVCKDEDKIIVTLCPRGPSSIPKRQLVFTRSLPVVLIGRSSKVQSKGFIPADNNAWFDNPVMSRQHAEIIAEFDEKPPSIYINDARSFHGTYHIANDGRNSEKQLIPNKPAKMANGDILRFGINIFRSDKTYPPCSVDCFMEIITHKQDSVPRQGFTVPDDIDDEDEDSNSDENDEDLTITGFYQHIRPNSNLKSTIDLTTDDPGLPIPIAKLPCAATANNNASFGIIDLTSEPDYDSDDEMPTADPVMPQVVGIDVNFPAPPASAICVPDLQSFPELARTADEKIASPPPPTTHADKEDIYVSCRQIFDGDTESEFSYDSLSDIDGSPALPEDMSELTEADDSLGSFQYQLPDTQGPDDDDDVSVHTHFEDTDMSDWEASSCSGDQEVNGEDEDSEVNEDDDVDDRHEDDHHHHEEDDDGEEDEEDDYDEQDGEHHTVAGSSSDPPTTDKPVSLMMLPPPTSYFCPVVAANQRDVAHSRDPSPSDAALFKRRPILNNMTDGNRSQQLGERIGKFEFFAAREKNRVATNHHHSTASISTTHWKQLDIHPDSNNNAKTEGMSHCAVDSAPSSAYIPKTHRSSNAVPIELDGTNMHQFSAWAASGLQFINNPPSDENTLSLPARHQAPEFDMASASKFQLSKQATAVDTNSQTRRLPIQDLLAQESKPKKRSHDEAFDAIDDDITSENAACIIETEHQNPTSKNVVDSPTEQGDLATEGAADVKKETLHQPTAISVRSGAPRPAKRIRVARVAAQVVACVALGGAATFSYLVNTAPVF</sequence>
<dbReference type="PROSITE" id="PS50006">
    <property type="entry name" value="FHA_DOMAIN"/>
    <property type="match status" value="1"/>
</dbReference>
<dbReference type="OrthoDB" id="4096268at2759"/>
<accession>A0A1W2TMG3</accession>
<dbReference type="Pfam" id="PF00498">
    <property type="entry name" value="FHA"/>
    <property type="match status" value="1"/>
</dbReference>
<dbReference type="InterPro" id="IPR000253">
    <property type="entry name" value="FHA_dom"/>
</dbReference>
<dbReference type="SUPFAM" id="SSF49879">
    <property type="entry name" value="SMAD/FHA domain"/>
    <property type="match status" value="1"/>
</dbReference>
<dbReference type="InterPro" id="IPR008984">
    <property type="entry name" value="SMAD_FHA_dom_sf"/>
</dbReference>